<dbReference type="EMBL" id="ML170161">
    <property type="protein sequence ID" value="TDL26390.1"/>
    <property type="molecule type" value="Genomic_DNA"/>
</dbReference>
<dbReference type="VEuPathDB" id="FungiDB:BD410DRAFT_519345"/>
<dbReference type="Proteomes" id="UP000294933">
    <property type="component" value="Unassembled WGS sequence"/>
</dbReference>
<sequence>MWAPQFVRMYSWLEEYSDDGEWRKSSHGKARRVTTPGGVPGVYLQRLQVFSVHNTIVIFSGLQIRVSTGSFLIQYEWVTI</sequence>
<reference evidence="1 2" key="1">
    <citation type="submission" date="2018-06" db="EMBL/GenBank/DDBJ databases">
        <title>A transcriptomic atlas of mushroom development highlights an independent origin of complex multicellularity.</title>
        <authorList>
            <consortium name="DOE Joint Genome Institute"/>
            <person name="Krizsan K."/>
            <person name="Almasi E."/>
            <person name="Merenyi Z."/>
            <person name="Sahu N."/>
            <person name="Viragh M."/>
            <person name="Koszo T."/>
            <person name="Mondo S."/>
            <person name="Kiss B."/>
            <person name="Balint B."/>
            <person name="Kues U."/>
            <person name="Barry K."/>
            <person name="Hegedus J.C."/>
            <person name="Henrissat B."/>
            <person name="Johnson J."/>
            <person name="Lipzen A."/>
            <person name="Ohm R."/>
            <person name="Nagy I."/>
            <person name="Pangilinan J."/>
            <person name="Yan J."/>
            <person name="Xiong Y."/>
            <person name="Grigoriev I.V."/>
            <person name="Hibbett D.S."/>
            <person name="Nagy L.G."/>
        </authorList>
    </citation>
    <scope>NUCLEOTIDE SEQUENCE [LARGE SCALE GENOMIC DNA]</scope>
    <source>
        <strain evidence="1 2">SZMC22713</strain>
    </source>
</reference>
<dbReference type="AlphaFoldDB" id="A0A4Y7QHR2"/>
<name>A0A4Y7QHR2_9AGAM</name>
<evidence type="ECO:0000313" key="2">
    <source>
        <dbReference type="Proteomes" id="UP000294933"/>
    </source>
</evidence>
<evidence type="ECO:0000313" key="1">
    <source>
        <dbReference type="EMBL" id="TDL26390.1"/>
    </source>
</evidence>
<accession>A0A4Y7QHR2</accession>
<protein>
    <submittedName>
        <fullName evidence="1">Uncharacterized protein</fullName>
    </submittedName>
</protein>
<gene>
    <name evidence="1" type="ORF">BD410DRAFT_519345</name>
</gene>
<proteinExistence type="predicted"/>
<organism evidence="1 2">
    <name type="scientific">Rickenella mellea</name>
    <dbReference type="NCBI Taxonomy" id="50990"/>
    <lineage>
        <taxon>Eukaryota</taxon>
        <taxon>Fungi</taxon>
        <taxon>Dikarya</taxon>
        <taxon>Basidiomycota</taxon>
        <taxon>Agaricomycotina</taxon>
        <taxon>Agaricomycetes</taxon>
        <taxon>Hymenochaetales</taxon>
        <taxon>Rickenellaceae</taxon>
        <taxon>Rickenella</taxon>
    </lineage>
</organism>
<keyword evidence="2" id="KW-1185">Reference proteome</keyword>